<dbReference type="EMBL" id="JBBPBN010000029">
    <property type="protein sequence ID" value="KAK9006412.1"/>
    <property type="molecule type" value="Genomic_DNA"/>
</dbReference>
<keyword evidence="5" id="KW-1185">Reference proteome</keyword>
<evidence type="ECO:0000256" key="1">
    <source>
        <dbReference type="PROSITE-ProRule" id="PRU00047"/>
    </source>
</evidence>
<keyword evidence="1" id="KW-0862">Zinc</keyword>
<dbReference type="Proteomes" id="UP001396334">
    <property type="component" value="Unassembled WGS sequence"/>
</dbReference>
<protein>
    <recommendedName>
        <fullName evidence="3">CCHC-type domain-containing protein</fullName>
    </recommendedName>
</protein>
<sequence>MLKMSLSGSVLRMGNTLTNRGSEICPAQSRVTEHWTPLSTRVLDMTPNSYSLQAHLRLYFQEIWPLNSLWGTYSHDSPDMLTLDRDDLELLEGDVVHGYSDGIVSIDFSNRISLITEIGECNGSVIKLYHQIDYGHSGRFTRMKITLDLENPILSKIIINGRVQLVEYEALLTVCFECGIYGHIHGNCLSLKPDNISDVSVVPDTTFDQDHPPLIPSAPPDMGQTNRQPNSTPYAQQPLYPPGTIVTFRRPSEIGLISFKRNLTLLMVD</sequence>
<dbReference type="InterPro" id="IPR001878">
    <property type="entry name" value="Znf_CCHC"/>
</dbReference>
<accession>A0ABR2R136</accession>
<dbReference type="PROSITE" id="PS50158">
    <property type="entry name" value="ZF_CCHC"/>
    <property type="match status" value="1"/>
</dbReference>
<evidence type="ECO:0000313" key="5">
    <source>
        <dbReference type="Proteomes" id="UP001396334"/>
    </source>
</evidence>
<feature type="compositionally biased region" description="Polar residues" evidence="2">
    <location>
        <begin position="223"/>
        <end position="235"/>
    </location>
</feature>
<keyword evidence="1" id="KW-0863">Zinc-finger</keyword>
<comment type="caution">
    <text evidence="4">The sequence shown here is derived from an EMBL/GenBank/DDBJ whole genome shotgun (WGS) entry which is preliminary data.</text>
</comment>
<keyword evidence="1" id="KW-0479">Metal-binding</keyword>
<dbReference type="InterPro" id="IPR040256">
    <property type="entry name" value="At4g02000-like"/>
</dbReference>
<evidence type="ECO:0000259" key="3">
    <source>
        <dbReference type="PROSITE" id="PS50158"/>
    </source>
</evidence>
<evidence type="ECO:0000313" key="4">
    <source>
        <dbReference type="EMBL" id="KAK9006412.1"/>
    </source>
</evidence>
<evidence type="ECO:0000256" key="2">
    <source>
        <dbReference type="SAM" id="MobiDB-lite"/>
    </source>
</evidence>
<dbReference type="PANTHER" id="PTHR31286">
    <property type="entry name" value="GLYCINE-RICH CELL WALL STRUCTURAL PROTEIN 1.8-LIKE"/>
    <property type="match status" value="1"/>
</dbReference>
<reference evidence="4 5" key="1">
    <citation type="journal article" date="2024" name="G3 (Bethesda)">
        <title>Genome assembly of Hibiscus sabdariffa L. provides insights into metabolisms of medicinal natural products.</title>
        <authorList>
            <person name="Kim T."/>
        </authorList>
    </citation>
    <scope>NUCLEOTIDE SEQUENCE [LARGE SCALE GENOMIC DNA]</scope>
    <source>
        <strain evidence="4">TK-2024</strain>
        <tissue evidence="4">Old leaves</tissue>
    </source>
</reference>
<dbReference type="PANTHER" id="PTHR31286:SF173">
    <property type="entry name" value="DUF4283 DOMAIN-CONTAINING PROTEIN"/>
    <property type="match status" value="1"/>
</dbReference>
<gene>
    <name evidence="4" type="ORF">V6N11_035452</name>
</gene>
<feature type="domain" description="CCHC-type" evidence="3">
    <location>
        <begin position="175"/>
        <end position="188"/>
    </location>
</feature>
<feature type="region of interest" description="Disordered" evidence="2">
    <location>
        <begin position="210"/>
        <end position="237"/>
    </location>
</feature>
<organism evidence="4 5">
    <name type="scientific">Hibiscus sabdariffa</name>
    <name type="common">roselle</name>
    <dbReference type="NCBI Taxonomy" id="183260"/>
    <lineage>
        <taxon>Eukaryota</taxon>
        <taxon>Viridiplantae</taxon>
        <taxon>Streptophyta</taxon>
        <taxon>Embryophyta</taxon>
        <taxon>Tracheophyta</taxon>
        <taxon>Spermatophyta</taxon>
        <taxon>Magnoliopsida</taxon>
        <taxon>eudicotyledons</taxon>
        <taxon>Gunneridae</taxon>
        <taxon>Pentapetalae</taxon>
        <taxon>rosids</taxon>
        <taxon>malvids</taxon>
        <taxon>Malvales</taxon>
        <taxon>Malvaceae</taxon>
        <taxon>Malvoideae</taxon>
        <taxon>Hibiscus</taxon>
    </lineage>
</organism>
<name>A0ABR2R136_9ROSI</name>
<proteinExistence type="predicted"/>